<reference evidence="2" key="2">
    <citation type="submission" date="2020-09" db="EMBL/GenBank/DDBJ databases">
        <authorList>
            <person name="Sun Q."/>
            <person name="Zhou Y."/>
        </authorList>
    </citation>
    <scope>NUCLEOTIDE SEQUENCE</scope>
    <source>
        <strain evidence="2">CGMCC 1.12187</strain>
    </source>
</reference>
<protein>
    <submittedName>
        <fullName evidence="2">Uncharacterized protein</fullName>
    </submittedName>
</protein>
<sequence length="187" mass="19933">MAKSTPARSKKVRGDRKDRPRGRAKSGTTTRAASAADAANAWRQRVSKDGQAAIDTLVAHVKAVAEDQLGRFGAFPAFLVTGRKDGEFELDALPPEQAEELSPEAALDALRARAAELRDDILCAGVAFPVTLPDSSGQTAVAVQVEHREGEALTVVLPYRTKGAERSVSFGDAVVQAADQWLWPVAD</sequence>
<keyword evidence="3" id="KW-1185">Reference proteome</keyword>
<dbReference type="RefSeq" id="WP_188534023.1">
    <property type="nucleotide sequence ID" value="NZ_BMEQ01000001.1"/>
</dbReference>
<comment type="caution">
    <text evidence="2">The sequence shown here is derived from an EMBL/GenBank/DDBJ whole genome shotgun (WGS) entry which is preliminary data.</text>
</comment>
<reference evidence="2" key="1">
    <citation type="journal article" date="2014" name="Int. J. Syst. Evol. Microbiol.">
        <title>Complete genome sequence of Corynebacterium casei LMG S-19264T (=DSM 44701T), isolated from a smear-ripened cheese.</title>
        <authorList>
            <consortium name="US DOE Joint Genome Institute (JGI-PGF)"/>
            <person name="Walter F."/>
            <person name="Albersmeier A."/>
            <person name="Kalinowski J."/>
            <person name="Ruckert C."/>
        </authorList>
    </citation>
    <scope>NUCLEOTIDE SEQUENCE</scope>
    <source>
        <strain evidence="2">CGMCC 1.12187</strain>
    </source>
</reference>
<accession>A0A917GFW0</accession>
<evidence type="ECO:0000256" key="1">
    <source>
        <dbReference type="SAM" id="MobiDB-lite"/>
    </source>
</evidence>
<feature type="region of interest" description="Disordered" evidence="1">
    <location>
        <begin position="1"/>
        <end position="42"/>
    </location>
</feature>
<name>A0A917GFW0_9MICC</name>
<proteinExistence type="predicted"/>
<dbReference type="Proteomes" id="UP000638848">
    <property type="component" value="Unassembled WGS sequence"/>
</dbReference>
<feature type="compositionally biased region" description="Basic residues" evidence="1">
    <location>
        <begin position="8"/>
        <end position="24"/>
    </location>
</feature>
<dbReference type="EMBL" id="BMEQ01000001">
    <property type="protein sequence ID" value="GGG43780.1"/>
    <property type="molecule type" value="Genomic_DNA"/>
</dbReference>
<organism evidence="2 3">
    <name type="scientific">Kocuria dechangensis</name>
    <dbReference type="NCBI Taxonomy" id="1176249"/>
    <lineage>
        <taxon>Bacteria</taxon>
        <taxon>Bacillati</taxon>
        <taxon>Actinomycetota</taxon>
        <taxon>Actinomycetes</taxon>
        <taxon>Micrococcales</taxon>
        <taxon>Micrococcaceae</taxon>
        <taxon>Kocuria</taxon>
    </lineage>
</organism>
<feature type="compositionally biased region" description="Low complexity" evidence="1">
    <location>
        <begin position="25"/>
        <end position="41"/>
    </location>
</feature>
<gene>
    <name evidence="2" type="ORF">GCM10011374_02670</name>
</gene>
<dbReference type="AlphaFoldDB" id="A0A917GFW0"/>
<evidence type="ECO:0000313" key="2">
    <source>
        <dbReference type="EMBL" id="GGG43780.1"/>
    </source>
</evidence>
<evidence type="ECO:0000313" key="3">
    <source>
        <dbReference type="Proteomes" id="UP000638848"/>
    </source>
</evidence>